<sequence>MSRVLLTGNAAAAWAARLARVDYVPAFPITPQTEIIE</sequence>
<accession>X0TLN8</accession>
<protein>
    <recommendedName>
        <fullName evidence="2">Pyruvate flavodoxin/ferredoxin oxidoreductase pyrimidine binding domain-containing protein</fullName>
    </recommendedName>
</protein>
<evidence type="ECO:0008006" key="2">
    <source>
        <dbReference type="Google" id="ProtNLM"/>
    </source>
</evidence>
<proteinExistence type="predicted"/>
<reference evidence="1" key="1">
    <citation type="journal article" date="2014" name="Front. Microbiol.">
        <title>High frequency of phylogenetically diverse reductive dehalogenase-homologous genes in deep subseafloor sedimentary metagenomes.</title>
        <authorList>
            <person name="Kawai M."/>
            <person name="Futagami T."/>
            <person name="Toyoda A."/>
            <person name="Takaki Y."/>
            <person name="Nishi S."/>
            <person name="Hori S."/>
            <person name="Arai W."/>
            <person name="Tsubouchi T."/>
            <person name="Morono Y."/>
            <person name="Uchiyama I."/>
            <person name="Ito T."/>
            <person name="Fujiyama A."/>
            <person name="Inagaki F."/>
            <person name="Takami H."/>
        </authorList>
    </citation>
    <scope>NUCLEOTIDE SEQUENCE</scope>
    <source>
        <strain evidence="1">Expedition CK06-06</strain>
    </source>
</reference>
<dbReference type="InterPro" id="IPR029061">
    <property type="entry name" value="THDP-binding"/>
</dbReference>
<dbReference type="AlphaFoldDB" id="X0TLN8"/>
<comment type="caution">
    <text evidence="1">The sequence shown here is derived from an EMBL/GenBank/DDBJ whole genome shotgun (WGS) entry which is preliminary data.</text>
</comment>
<organism evidence="1">
    <name type="scientific">marine sediment metagenome</name>
    <dbReference type="NCBI Taxonomy" id="412755"/>
    <lineage>
        <taxon>unclassified sequences</taxon>
        <taxon>metagenomes</taxon>
        <taxon>ecological metagenomes</taxon>
    </lineage>
</organism>
<dbReference type="Gene3D" id="3.40.50.970">
    <property type="match status" value="1"/>
</dbReference>
<evidence type="ECO:0000313" key="1">
    <source>
        <dbReference type="EMBL" id="GAF89047.1"/>
    </source>
</evidence>
<gene>
    <name evidence="1" type="ORF">S01H1_27335</name>
</gene>
<name>X0TLN8_9ZZZZ</name>
<dbReference type="SUPFAM" id="SSF52518">
    <property type="entry name" value="Thiamin diphosphate-binding fold (THDP-binding)"/>
    <property type="match status" value="1"/>
</dbReference>
<feature type="non-terminal residue" evidence="1">
    <location>
        <position position="37"/>
    </location>
</feature>
<dbReference type="EMBL" id="BARS01016634">
    <property type="protein sequence ID" value="GAF89047.1"/>
    <property type="molecule type" value="Genomic_DNA"/>
</dbReference>